<gene>
    <name evidence="2" type="ORF">J2S42_004272</name>
</gene>
<proteinExistence type="predicted"/>
<feature type="region of interest" description="Disordered" evidence="1">
    <location>
        <begin position="1"/>
        <end position="21"/>
    </location>
</feature>
<sequence>MTGDHFSRVRPYLESEPATEPSWNASTGFRPFVLTAGRVHADGGDMPDIGLETHVVARWGESTDALSPEQREIVRLCVESLSVVEISARIGLHVGVTMVLVGDLAAAGHLAVHETTQPEGPSEEIMNRVADGLRSL</sequence>
<dbReference type="EMBL" id="JAUSUZ010000001">
    <property type="protein sequence ID" value="MDQ0367603.1"/>
    <property type="molecule type" value="Genomic_DNA"/>
</dbReference>
<dbReference type="PANTHER" id="PTHR36221:SF1">
    <property type="entry name" value="DUF742 DOMAIN-CONTAINING PROTEIN"/>
    <property type="match status" value="1"/>
</dbReference>
<evidence type="ECO:0000313" key="2">
    <source>
        <dbReference type="EMBL" id="MDQ0367603.1"/>
    </source>
</evidence>
<keyword evidence="3" id="KW-1185">Reference proteome</keyword>
<dbReference type="AlphaFoldDB" id="A0AAE3W0A4"/>
<evidence type="ECO:0008006" key="4">
    <source>
        <dbReference type="Google" id="ProtNLM"/>
    </source>
</evidence>
<reference evidence="2 3" key="1">
    <citation type="submission" date="2023-07" db="EMBL/GenBank/DDBJ databases">
        <title>Sequencing the genomes of 1000 actinobacteria strains.</title>
        <authorList>
            <person name="Klenk H.-P."/>
        </authorList>
    </citation>
    <scope>NUCLEOTIDE SEQUENCE [LARGE SCALE GENOMIC DNA]</scope>
    <source>
        <strain evidence="2 3">DSM 44709</strain>
    </source>
</reference>
<dbReference type="RefSeq" id="WP_307241745.1">
    <property type="nucleotide sequence ID" value="NZ_JAUSUZ010000001.1"/>
</dbReference>
<feature type="compositionally biased region" description="Basic and acidic residues" evidence="1">
    <location>
        <begin position="1"/>
        <end position="13"/>
    </location>
</feature>
<dbReference type="PANTHER" id="PTHR36221">
    <property type="entry name" value="DUF742 DOMAIN-CONTAINING PROTEIN"/>
    <property type="match status" value="1"/>
</dbReference>
<comment type="caution">
    <text evidence="2">The sequence shown here is derived from an EMBL/GenBank/DDBJ whole genome shotgun (WGS) entry which is preliminary data.</text>
</comment>
<accession>A0AAE3W0A4</accession>
<dbReference type="Pfam" id="PF05331">
    <property type="entry name" value="DUF742"/>
    <property type="match status" value="1"/>
</dbReference>
<dbReference type="Proteomes" id="UP001240236">
    <property type="component" value="Unassembled WGS sequence"/>
</dbReference>
<dbReference type="InterPro" id="IPR007995">
    <property type="entry name" value="DUF742"/>
</dbReference>
<protein>
    <recommendedName>
        <fullName evidence="4">DUF742 domain-containing protein</fullName>
    </recommendedName>
</protein>
<evidence type="ECO:0000256" key="1">
    <source>
        <dbReference type="SAM" id="MobiDB-lite"/>
    </source>
</evidence>
<evidence type="ECO:0000313" key="3">
    <source>
        <dbReference type="Proteomes" id="UP001240236"/>
    </source>
</evidence>
<name>A0AAE3W0A4_9ACTN</name>
<organism evidence="2 3">
    <name type="scientific">Catenuloplanes indicus</name>
    <dbReference type="NCBI Taxonomy" id="137267"/>
    <lineage>
        <taxon>Bacteria</taxon>
        <taxon>Bacillati</taxon>
        <taxon>Actinomycetota</taxon>
        <taxon>Actinomycetes</taxon>
        <taxon>Micromonosporales</taxon>
        <taxon>Micromonosporaceae</taxon>
        <taxon>Catenuloplanes</taxon>
    </lineage>
</organism>